<protein>
    <submittedName>
        <fullName evidence="2">Uncharacterized protein</fullName>
    </submittedName>
</protein>
<reference evidence="2 3" key="1">
    <citation type="submission" date="2021-06" db="EMBL/GenBank/DDBJ databases">
        <title>Caerostris extrusa draft genome.</title>
        <authorList>
            <person name="Kono N."/>
            <person name="Arakawa K."/>
        </authorList>
    </citation>
    <scope>NUCLEOTIDE SEQUENCE [LARGE SCALE GENOMIC DNA]</scope>
</reference>
<dbReference type="AlphaFoldDB" id="A0AAV4VPI4"/>
<accession>A0AAV4VPI4</accession>
<evidence type="ECO:0000313" key="3">
    <source>
        <dbReference type="Proteomes" id="UP001054945"/>
    </source>
</evidence>
<evidence type="ECO:0000313" key="2">
    <source>
        <dbReference type="EMBL" id="GIY72265.1"/>
    </source>
</evidence>
<comment type="caution">
    <text evidence="2">The sequence shown here is derived from an EMBL/GenBank/DDBJ whole genome shotgun (WGS) entry which is preliminary data.</text>
</comment>
<dbReference type="Proteomes" id="UP001054945">
    <property type="component" value="Unassembled WGS sequence"/>
</dbReference>
<feature type="region of interest" description="Disordered" evidence="1">
    <location>
        <begin position="1"/>
        <end position="29"/>
    </location>
</feature>
<evidence type="ECO:0000256" key="1">
    <source>
        <dbReference type="SAM" id="MobiDB-lite"/>
    </source>
</evidence>
<name>A0AAV4VPI4_CAEEX</name>
<gene>
    <name evidence="2" type="ORF">CEXT_674331</name>
</gene>
<proteinExistence type="predicted"/>
<organism evidence="2 3">
    <name type="scientific">Caerostris extrusa</name>
    <name type="common">Bark spider</name>
    <name type="synonym">Caerostris bankana</name>
    <dbReference type="NCBI Taxonomy" id="172846"/>
    <lineage>
        <taxon>Eukaryota</taxon>
        <taxon>Metazoa</taxon>
        <taxon>Ecdysozoa</taxon>
        <taxon>Arthropoda</taxon>
        <taxon>Chelicerata</taxon>
        <taxon>Arachnida</taxon>
        <taxon>Araneae</taxon>
        <taxon>Araneomorphae</taxon>
        <taxon>Entelegynae</taxon>
        <taxon>Araneoidea</taxon>
        <taxon>Araneidae</taxon>
        <taxon>Caerostris</taxon>
    </lineage>
</organism>
<dbReference type="EMBL" id="BPLR01014922">
    <property type="protein sequence ID" value="GIY72265.1"/>
    <property type="molecule type" value="Genomic_DNA"/>
</dbReference>
<sequence length="99" mass="11265">MSRLKENNSVSLAPRGNLKLLPPPSSPGLKTKRKTAYTFSFCCCLQFNFSSCRKPAFILRTLFSSKRETVITSGFRCKLKARRYTPGPKSHFPTSLRYL</sequence>
<keyword evidence="3" id="KW-1185">Reference proteome</keyword>